<dbReference type="AlphaFoldDB" id="A0A0F9JKK9"/>
<sequence length="140" mass="15381">MNAEQRAPYLEVASLVAPLCTFCHFSDYVGGGSSPCMDDGAWCECHHPVDELSWQYRYEEDLSPGTDCWGFWPGFPMAMIADIVGMILAGGWGNWGFTHFPETGKIVVGGWSGDVAPQPLADKRMDLVDYLFDNACGYGV</sequence>
<gene>
    <name evidence="1" type="ORF">LCGC14_1441380</name>
</gene>
<evidence type="ECO:0000313" key="1">
    <source>
        <dbReference type="EMBL" id="KKM70379.1"/>
    </source>
</evidence>
<organism evidence="1">
    <name type="scientific">marine sediment metagenome</name>
    <dbReference type="NCBI Taxonomy" id="412755"/>
    <lineage>
        <taxon>unclassified sequences</taxon>
        <taxon>metagenomes</taxon>
        <taxon>ecological metagenomes</taxon>
    </lineage>
</organism>
<reference evidence="1" key="1">
    <citation type="journal article" date="2015" name="Nature">
        <title>Complex archaea that bridge the gap between prokaryotes and eukaryotes.</title>
        <authorList>
            <person name="Spang A."/>
            <person name="Saw J.H."/>
            <person name="Jorgensen S.L."/>
            <person name="Zaremba-Niedzwiedzka K."/>
            <person name="Martijn J."/>
            <person name="Lind A.E."/>
            <person name="van Eijk R."/>
            <person name="Schleper C."/>
            <person name="Guy L."/>
            <person name="Ettema T.J."/>
        </authorList>
    </citation>
    <scope>NUCLEOTIDE SEQUENCE</scope>
</reference>
<dbReference type="EMBL" id="LAZR01009828">
    <property type="protein sequence ID" value="KKM70379.1"/>
    <property type="molecule type" value="Genomic_DNA"/>
</dbReference>
<name>A0A0F9JKK9_9ZZZZ</name>
<comment type="caution">
    <text evidence="1">The sequence shown here is derived from an EMBL/GenBank/DDBJ whole genome shotgun (WGS) entry which is preliminary data.</text>
</comment>
<accession>A0A0F9JKK9</accession>
<protein>
    <submittedName>
        <fullName evidence="1">Uncharacterized protein</fullName>
    </submittedName>
</protein>
<proteinExistence type="predicted"/>